<dbReference type="AlphaFoldDB" id="A0A9Q0MND3"/>
<dbReference type="InterPro" id="IPR012337">
    <property type="entry name" value="RNaseH-like_sf"/>
</dbReference>
<comment type="caution">
    <text evidence="6">The sequence shown here is derived from an EMBL/GenBank/DDBJ whole genome shotgun (WGS) entry which is preliminary data.</text>
</comment>
<keyword evidence="5" id="KW-0539">Nucleus</keyword>
<gene>
    <name evidence="6" type="ORF">Bhyg_13579</name>
</gene>
<dbReference type="EMBL" id="WJQU01000004">
    <property type="protein sequence ID" value="KAJ6634997.1"/>
    <property type="molecule type" value="Genomic_DNA"/>
</dbReference>
<dbReference type="OrthoDB" id="8067614at2759"/>
<dbReference type="PANTHER" id="PTHR46481:SF10">
    <property type="entry name" value="ZINC FINGER BED DOMAIN-CONTAINING PROTEIN 39"/>
    <property type="match status" value="1"/>
</dbReference>
<dbReference type="InterPro" id="IPR052035">
    <property type="entry name" value="ZnF_BED_domain_contain"/>
</dbReference>
<keyword evidence="4" id="KW-0862">Zinc</keyword>
<organism evidence="6 7">
    <name type="scientific">Pseudolycoriella hygida</name>
    <dbReference type="NCBI Taxonomy" id="35572"/>
    <lineage>
        <taxon>Eukaryota</taxon>
        <taxon>Metazoa</taxon>
        <taxon>Ecdysozoa</taxon>
        <taxon>Arthropoda</taxon>
        <taxon>Hexapoda</taxon>
        <taxon>Insecta</taxon>
        <taxon>Pterygota</taxon>
        <taxon>Neoptera</taxon>
        <taxon>Endopterygota</taxon>
        <taxon>Diptera</taxon>
        <taxon>Nematocera</taxon>
        <taxon>Sciaroidea</taxon>
        <taxon>Sciaridae</taxon>
        <taxon>Pseudolycoriella</taxon>
    </lineage>
</organism>
<keyword evidence="3" id="KW-0863">Zinc-finger</keyword>
<proteinExistence type="predicted"/>
<protein>
    <submittedName>
        <fullName evidence="6">Uncharacterized protein</fullName>
    </submittedName>
</protein>
<keyword evidence="7" id="KW-1185">Reference proteome</keyword>
<evidence type="ECO:0000256" key="3">
    <source>
        <dbReference type="ARBA" id="ARBA00022771"/>
    </source>
</evidence>
<reference evidence="6" key="1">
    <citation type="submission" date="2022-07" db="EMBL/GenBank/DDBJ databases">
        <authorList>
            <person name="Trinca V."/>
            <person name="Uliana J.V.C."/>
            <person name="Torres T.T."/>
            <person name="Ward R.J."/>
            <person name="Monesi N."/>
        </authorList>
    </citation>
    <scope>NUCLEOTIDE SEQUENCE</scope>
    <source>
        <strain evidence="6">HSMRA1968</strain>
        <tissue evidence="6">Whole embryos</tissue>
    </source>
</reference>
<sequence length="380" mass="43674">MVRVSKVLTTISTITKNFFSNRMAGKSNGTKKTSTVKKPIKYREVPALNNKFNASDYSIILERKASLAWDFFGRLFNKEEKRYIDEVNVYCTLCLQNLITRQQSNALELPSASLGSVKKYKSTTSTSSLLLHLSSNHGKDEKEADENKLTQYFGKTSEANATLPSIAFKHSLLARRLVLLCARSLISYESVTYEGFSDFFKSYGIVADLDVPHRTTLTRTALEDVYRDSIPLVKGVIRSSSYCSLTFDIWTDNYRRKSYVTFNYSCIDDSFRIQNLNLCTLLMPYRHRAVEILEEFDKTLKFYEIDRSEIYTVTDKGSNLVKLINDAKLKHHFCLGHGFHNLINEDGFSSVPDIDELLTKIKNIVRTLRFRSTEVEEEYK</sequence>
<evidence type="ECO:0000313" key="6">
    <source>
        <dbReference type="EMBL" id="KAJ6634997.1"/>
    </source>
</evidence>
<dbReference type="GO" id="GO:0005634">
    <property type="term" value="C:nucleus"/>
    <property type="evidence" value="ECO:0007669"/>
    <property type="project" value="UniProtKB-SubCell"/>
</dbReference>
<evidence type="ECO:0000313" key="7">
    <source>
        <dbReference type="Proteomes" id="UP001151699"/>
    </source>
</evidence>
<evidence type="ECO:0000256" key="1">
    <source>
        <dbReference type="ARBA" id="ARBA00004123"/>
    </source>
</evidence>
<keyword evidence="2" id="KW-0479">Metal-binding</keyword>
<dbReference type="GO" id="GO:0008270">
    <property type="term" value="F:zinc ion binding"/>
    <property type="evidence" value="ECO:0007669"/>
    <property type="project" value="UniProtKB-KW"/>
</dbReference>
<evidence type="ECO:0000256" key="5">
    <source>
        <dbReference type="ARBA" id="ARBA00023242"/>
    </source>
</evidence>
<comment type="subcellular location">
    <subcellularLocation>
        <location evidence="1">Nucleus</location>
    </subcellularLocation>
</comment>
<dbReference type="PANTHER" id="PTHR46481">
    <property type="entry name" value="ZINC FINGER BED DOMAIN-CONTAINING PROTEIN 4"/>
    <property type="match status" value="1"/>
</dbReference>
<dbReference type="Proteomes" id="UP001151699">
    <property type="component" value="Chromosome C"/>
</dbReference>
<evidence type="ECO:0000256" key="4">
    <source>
        <dbReference type="ARBA" id="ARBA00022833"/>
    </source>
</evidence>
<accession>A0A9Q0MND3</accession>
<dbReference type="SUPFAM" id="SSF53098">
    <property type="entry name" value="Ribonuclease H-like"/>
    <property type="match status" value="1"/>
</dbReference>
<name>A0A9Q0MND3_9DIPT</name>
<evidence type="ECO:0000256" key="2">
    <source>
        <dbReference type="ARBA" id="ARBA00022723"/>
    </source>
</evidence>